<proteinExistence type="inferred from homology"/>
<keyword evidence="2" id="KW-0813">Transport</keyword>
<dbReference type="PANTHER" id="PTHR42711:SF5">
    <property type="entry name" value="ABC TRANSPORTER ATP-BINDING PROTEIN NATA"/>
    <property type="match status" value="1"/>
</dbReference>
<dbReference type="GO" id="GO:0005524">
    <property type="term" value="F:ATP binding"/>
    <property type="evidence" value="ECO:0007669"/>
    <property type="project" value="UniProtKB-KW"/>
</dbReference>
<dbReference type="SUPFAM" id="SSF52540">
    <property type="entry name" value="P-loop containing nucleoside triphosphate hydrolases"/>
    <property type="match status" value="1"/>
</dbReference>
<protein>
    <submittedName>
        <fullName evidence="6">ABC transporter ATP-binding protein</fullName>
    </submittedName>
</protein>
<keyword evidence="3" id="KW-0547">Nucleotide-binding</keyword>
<evidence type="ECO:0000259" key="5">
    <source>
        <dbReference type="PROSITE" id="PS50893"/>
    </source>
</evidence>
<dbReference type="PROSITE" id="PS50893">
    <property type="entry name" value="ABC_TRANSPORTER_2"/>
    <property type="match status" value="1"/>
</dbReference>
<gene>
    <name evidence="6" type="ORF">ESZ54_10500</name>
</gene>
<evidence type="ECO:0000256" key="4">
    <source>
        <dbReference type="ARBA" id="ARBA00022840"/>
    </source>
</evidence>
<dbReference type="Proteomes" id="UP000310506">
    <property type="component" value="Unassembled WGS sequence"/>
</dbReference>
<evidence type="ECO:0000313" key="6">
    <source>
        <dbReference type="EMBL" id="THB60392.1"/>
    </source>
</evidence>
<dbReference type="AlphaFoldDB" id="A0A4S3B0U5"/>
<comment type="similarity">
    <text evidence="1">Belongs to the ABC transporter superfamily.</text>
</comment>
<dbReference type="CDD" id="cd03230">
    <property type="entry name" value="ABC_DR_subfamily_A"/>
    <property type="match status" value="1"/>
</dbReference>
<evidence type="ECO:0000256" key="1">
    <source>
        <dbReference type="ARBA" id="ARBA00005417"/>
    </source>
</evidence>
<keyword evidence="4 6" id="KW-0067">ATP-binding</keyword>
<dbReference type="PANTHER" id="PTHR42711">
    <property type="entry name" value="ABC TRANSPORTER ATP-BINDING PROTEIN"/>
    <property type="match status" value="1"/>
</dbReference>
<evidence type="ECO:0000256" key="3">
    <source>
        <dbReference type="ARBA" id="ARBA00022741"/>
    </source>
</evidence>
<dbReference type="InterPro" id="IPR027417">
    <property type="entry name" value="P-loop_NTPase"/>
</dbReference>
<reference evidence="6 7" key="1">
    <citation type="submission" date="2019-01" db="EMBL/GenBank/DDBJ databases">
        <title>Vagococcus silagei sp. nov. isolated from brewer's grain.</title>
        <authorList>
            <person name="Guu J.-R."/>
        </authorList>
    </citation>
    <scope>NUCLEOTIDE SEQUENCE [LARGE SCALE GENOMIC DNA]</scope>
    <source>
        <strain evidence="6 7">2B-2</strain>
    </source>
</reference>
<dbReference type="InterPro" id="IPR003439">
    <property type="entry name" value="ABC_transporter-like_ATP-bd"/>
</dbReference>
<keyword evidence="7" id="KW-1185">Reference proteome</keyword>
<sequence length="295" mass="33883">MNKAIDVFDLSKKYGSHFALKDLNLSINEGEFFGLIGPNGAGKSTLIRILLNMIFATSGEAAIFNLDCAKESAEIKKMTSYVSSDVSYYDSMKVKDIFRLVAKFHHVVDFNQQMAYYTELFDLQLNKKFRELSLGNKRKVAIICGLLPQPKLLILDEPTNGLDPLIQFRLFEILEEKNKQGMTIILSSHDLKEVQTHCEKAAFIKEGKIIAEEKLKESHLKEKVLVLYGNDLPKESFENQGCRLLQSDMNSLTFHVQHDVRQLFPLFYDERIIDFTIRPQELEDKFLSLYVKGEN</sequence>
<dbReference type="Pfam" id="PF00005">
    <property type="entry name" value="ABC_tran"/>
    <property type="match status" value="1"/>
</dbReference>
<dbReference type="InterPro" id="IPR003593">
    <property type="entry name" value="AAA+_ATPase"/>
</dbReference>
<dbReference type="OrthoDB" id="9804819at2"/>
<dbReference type="GO" id="GO:0016887">
    <property type="term" value="F:ATP hydrolysis activity"/>
    <property type="evidence" value="ECO:0007669"/>
    <property type="project" value="InterPro"/>
</dbReference>
<dbReference type="InterPro" id="IPR017871">
    <property type="entry name" value="ABC_transporter-like_CS"/>
</dbReference>
<dbReference type="InterPro" id="IPR050763">
    <property type="entry name" value="ABC_transporter_ATP-binding"/>
</dbReference>
<dbReference type="SMART" id="SM00382">
    <property type="entry name" value="AAA"/>
    <property type="match status" value="1"/>
</dbReference>
<comment type="caution">
    <text evidence="6">The sequence shown here is derived from an EMBL/GenBank/DDBJ whole genome shotgun (WGS) entry which is preliminary data.</text>
</comment>
<evidence type="ECO:0000256" key="2">
    <source>
        <dbReference type="ARBA" id="ARBA00022448"/>
    </source>
</evidence>
<name>A0A4S3B0U5_9ENTE</name>
<dbReference type="EMBL" id="SDGV01000024">
    <property type="protein sequence ID" value="THB60392.1"/>
    <property type="molecule type" value="Genomic_DNA"/>
</dbReference>
<dbReference type="RefSeq" id="WP_136137613.1">
    <property type="nucleotide sequence ID" value="NZ_SDGV01000024.1"/>
</dbReference>
<dbReference type="PROSITE" id="PS00211">
    <property type="entry name" value="ABC_TRANSPORTER_1"/>
    <property type="match status" value="1"/>
</dbReference>
<feature type="domain" description="ABC transporter" evidence="5">
    <location>
        <begin position="5"/>
        <end position="231"/>
    </location>
</feature>
<organism evidence="6 7">
    <name type="scientific">Vagococcus silagei</name>
    <dbReference type="NCBI Taxonomy" id="2508885"/>
    <lineage>
        <taxon>Bacteria</taxon>
        <taxon>Bacillati</taxon>
        <taxon>Bacillota</taxon>
        <taxon>Bacilli</taxon>
        <taxon>Lactobacillales</taxon>
        <taxon>Enterococcaceae</taxon>
        <taxon>Vagococcus</taxon>
    </lineage>
</organism>
<evidence type="ECO:0000313" key="7">
    <source>
        <dbReference type="Proteomes" id="UP000310506"/>
    </source>
</evidence>
<dbReference type="Gene3D" id="3.40.50.300">
    <property type="entry name" value="P-loop containing nucleotide triphosphate hydrolases"/>
    <property type="match status" value="1"/>
</dbReference>
<accession>A0A4S3B0U5</accession>